<evidence type="ECO:0000256" key="13">
    <source>
        <dbReference type="ARBA" id="ARBA00023125"/>
    </source>
</evidence>
<dbReference type="PANTHER" id="PTHR15467:SF4">
    <property type="entry name" value="ZINC FINGERS AND HOMEOBOXES PROTEIN 1"/>
    <property type="match status" value="1"/>
</dbReference>
<feature type="compositionally biased region" description="Polar residues" evidence="20">
    <location>
        <begin position="396"/>
        <end position="409"/>
    </location>
</feature>
<feature type="compositionally biased region" description="Basic and acidic residues" evidence="20">
    <location>
        <begin position="87"/>
        <end position="100"/>
    </location>
</feature>
<evidence type="ECO:0000256" key="18">
    <source>
        <dbReference type="PROSITE-ProRule" id="PRU00108"/>
    </source>
</evidence>
<dbReference type="CDD" id="cd00086">
    <property type="entry name" value="homeodomain"/>
    <property type="match status" value="1"/>
</dbReference>
<evidence type="ECO:0000256" key="2">
    <source>
        <dbReference type="ARBA" id="ARBA00007440"/>
    </source>
</evidence>
<evidence type="ECO:0000313" key="23">
    <source>
        <dbReference type="Proteomes" id="UP000283210"/>
    </source>
</evidence>
<evidence type="ECO:0000256" key="7">
    <source>
        <dbReference type="ARBA" id="ARBA00022737"/>
    </source>
</evidence>
<keyword evidence="4" id="KW-1017">Isopeptide bond</keyword>
<evidence type="ECO:0000256" key="3">
    <source>
        <dbReference type="ARBA" id="ARBA00022491"/>
    </source>
</evidence>
<evidence type="ECO:0000256" key="5">
    <source>
        <dbReference type="ARBA" id="ARBA00022553"/>
    </source>
</evidence>
<evidence type="ECO:0000256" key="16">
    <source>
        <dbReference type="ARBA" id="ARBA00023242"/>
    </source>
</evidence>
<feature type="DNA-binding region" description="Homeobox" evidence="18">
    <location>
        <begin position="267"/>
        <end position="309"/>
    </location>
</feature>
<feature type="domain" description="Homeobox" evidence="21">
    <location>
        <begin position="265"/>
        <end position="308"/>
    </location>
</feature>
<dbReference type="AlphaFoldDB" id="A0A3S2U4A0"/>
<keyword evidence="12" id="KW-0805">Transcription regulation</keyword>
<feature type="region of interest" description="Disordered" evidence="20">
    <location>
        <begin position="390"/>
        <end position="409"/>
    </location>
</feature>
<evidence type="ECO:0000256" key="15">
    <source>
        <dbReference type="ARBA" id="ARBA00023163"/>
    </source>
</evidence>
<keyword evidence="10" id="KW-0862">Zinc</keyword>
<evidence type="ECO:0000256" key="1">
    <source>
        <dbReference type="ARBA" id="ARBA00004123"/>
    </source>
</evidence>
<feature type="compositionally biased region" description="Low complexity" evidence="20">
    <location>
        <begin position="54"/>
        <end position="74"/>
    </location>
</feature>
<reference evidence="22 23" key="1">
    <citation type="submission" date="2018-11" db="EMBL/GenBank/DDBJ databases">
        <authorList>
            <person name="Lopez-Roques C."/>
            <person name="Donnadieu C."/>
            <person name="Bouchez O."/>
            <person name="Klopp C."/>
            <person name="Cabau C."/>
            <person name="Zahm M."/>
        </authorList>
    </citation>
    <scope>NUCLEOTIDE SEQUENCE [LARGE SCALE GENOMIC DNA]</scope>
    <source>
        <strain evidence="22">RS831</strain>
        <tissue evidence="22">Whole body</tissue>
    </source>
</reference>
<evidence type="ECO:0000256" key="14">
    <source>
        <dbReference type="ARBA" id="ARBA00023155"/>
    </source>
</evidence>
<evidence type="ECO:0000259" key="21">
    <source>
        <dbReference type="PROSITE" id="PS50071"/>
    </source>
</evidence>
<evidence type="ECO:0000256" key="10">
    <source>
        <dbReference type="ARBA" id="ARBA00022833"/>
    </source>
</evidence>
<keyword evidence="8" id="KW-0863">Zinc-finger</keyword>
<keyword evidence="7" id="KW-0677">Repeat</keyword>
<dbReference type="InterPro" id="IPR009057">
    <property type="entry name" value="Homeodomain-like_sf"/>
</dbReference>
<evidence type="ECO:0000256" key="4">
    <source>
        <dbReference type="ARBA" id="ARBA00022499"/>
    </source>
</evidence>
<keyword evidence="6" id="KW-0479">Metal-binding</keyword>
<accession>A0A3S2U4A0</accession>
<comment type="subcellular location">
    <subcellularLocation>
        <location evidence="1 18 19">Nucleus</location>
    </subcellularLocation>
</comment>
<sequence>MSSRRKSTTPCMVLPSDVLEPEIAEDKTDRAKEKEANDEDKEETVNEGKETGSAAEELGQVVVVVPTPPAADEASASAVECNEEAECSLRSRPADPHEDSSGDSSLQDQQKDSPGEGGADPAAVSAISLSKTPIMRLRTKSEPKRIAVSLKSVDEIAEGLAAADERELGGELEPIEAPLGPMTPVEMFLHDSVKFGGGSFLFSPPSEQQRKSSVLNPTVVPAGLAQVLSAFQAQQSAAAASQPQLLIPVSSIPSYSAAMDTNPLLCSAYKKFPYPSTAEISNLAAQTQFTEEQIKVWLSAQRLKHGVSWTPEEVEEARRKQFNGTVHTVPQTITVIPAHQLSAAANGLQSILQTCQIVGQPGLVFTQTEEEKEKRHQILSAFSSKQRIETGDHNPASISVSTGEFSPQC</sequence>
<evidence type="ECO:0000256" key="17">
    <source>
        <dbReference type="ARBA" id="ARBA00040117"/>
    </source>
</evidence>
<keyword evidence="11" id="KW-0832">Ubl conjugation</keyword>
<dbReference type="SMART" id="SM00389">
    <property type="entry name" value="HOX"/>
    <property type="match status" value="1"/>
</dbReference>
<dbReference type="PANTHER" id="PTHR15467">
    <property type="entry name" value="ZINC-FINGERS AND HOMEOBOXES RELATED"/>
    <property type="match status" value="1"/>
</dbReference>
<dbReference type="InterPro" id="IPR001356">
    <property type="entry name" value="HD"/>
</dbReference>
<dbReference type="GO" id="GO:0005634">
    <property type="term" value="C:nucleus"/>
    <property type="evidence" value="ECO:0007669"/>
    <property type="project" value="UniProtKB-SubCell"/>
</dbReference>
<keyword evidence="15" id="KW-0804">Transcription</keyword>
<keyword evidence="9" id="KW-0221">Differentiation</keyword>
<gene>
    <name evidence="22" type="ORF">OJAV_G00157610</name>
</gene>
<dbReference type="GO" id="GO:0008270">
    <property type="term" value="F:zinc ion binding"/>
    <property type="evidence" value="ECO:0007669"/>
    <property type="project" value="UniProtKB-KW"/>
</dbReference>
<feature type="compositionally biased region" description="Basic and acidic residues" evidence="20">
    <location>
        <begin position="24"/>
        <end position="35"/>
    </location>
</feature>
<evidence type="ECO:0000256" key="6">
    <source>
        <dbReference type="ARBA" id="ARBA00022723"/>
    </source>
</evidence>
<dbReference type="Gene3D" id="1.10.10.60">
    <property type="entry name" value="Homeodomain-like"/>
    <property type="match status" value="1"/>
</dbReference>
<evidence type="ECO:0000256" key="19">
    <source>
        <dbReference type="RuleBase" id="RU000682"/>
    </source>
</evidence>
<protein>
    <recommendedName>
        <fullName evidence="17">Zinc fingers and homeoboxes protein 1</fullName>
    </recommendedName>
</protein>
<dbReference type="EMBL" id="CM012452">
    <property type="protein sequence ID" value="RVE62457.1"/>
    <property type="molecule type" value="Genomic_DNA"/>
</dbReference>
<keyword evidence="14 18" id="KW-0371">Homeobox</keyword>
<dbReference type="SUPFAM" id="SSF46689">
    <property type="entry name" value="Homeodomain-like"/>
    <property type="match status" value="1"/>
</dbReference>
<keyword evidence="23" id="KW-1185">Reference proteome</keyword>
<dbReference type="OrthoDB" id="6159439at2759"/>
<keyword evidence="16 18" id="KW-0539">Nucleus</keyword>
<comment type="similarity">
    <text evidence="2">Belongs to the ZHX family.</text>
</comment>
<evidence type="ECO:0000313" key="22">
    <source>
        <dbReference type="EMBL" id="RVE62457.1"/>
    </source>
</evidence>
<evidence type="ECO:0000256" key="11">
    <source>
        <dbReference type="ARBA" id="ARBA00022843"/>
    </source>
</evidence>
<name>A0A3S2U4A0_ORYJA</name>
<reference evidence="22 23" key="2">
    <citation type="submission" date="2019-01" db="EMBL/GenBank/DDBJ databases">
        <title>A chromosome length genome reference of the Java medaka (oryzias javanicus).</title>
        <authorList>
            <person name="Herpin A."/>
            <person name="Takehana Y."/>
            <person name="Naruse K."/>
            <person name="Ansai S."/>
            <person name="Kawaguchi M."/>
        </authorList>
    </citation>
    <scope>NUCLEOTIDE SEQUENCE [LARGE SCALE GENOMIC DNA]</scope>
    <source>
        <strain evidence="22">RS831</strain>
        <tissue evidence="22">Whole body</tissue>
    </source>
</reference>
<evidence type="ECO:0000256" key="9">
    <source>
        <dbReference type="ARBA" id="ARBA00022782"/>
    </source>
</evidence>
<dbReference type="Pfam" id="PF00046">
    <property type="entry name" value="Homeodomain"/>
    <property type="match status" value="1"/>
</dbReference>
<dbReference type="GO" id="GO:0000981">
    <property type="term" value="F:DNA-binding transcription factor activity, RNA polymerase II-specific"/>
    <property type="evidence" value="ECO:0007669"/>
    <property type="project" value="TreeGrafter"/>
</dbReference>
<evidence type="ECO:0000256" key="12">
    <source>
        <dbReference type="ARBA" id="ARBA00023015"/>
    </source>
</evidence>
<dbReference type="Proteomes" id="UP000283210">
    <property type="component" value="Chromosome 16"/>
</dbReference>
<evidence type="ECO:0000256" key="8">
    <source>
        <dbReference type="ARBA" id="ARBA00022771"/>
    </source>
</evidence>
<evidence type="ECO:0000256" key="20">
    <source>
        <dbReference type="SAM" id="MobiDB-lite"/>
    </source>
</evidence>
<keyword evidence="13 18" id="KW-0238">DNA-binding</keyword>
<keyword evidence="5" id="KW-0597">Phosphoprotein</keyword>
<feature type="region of interest" description="Disordered" evidence="20">
    <location>
        <begin position="1"/>
        <end position="127"/>
    </location>
</feature>
<dbReference type="PROSITE" id="PS50071">
    <property type="entry name" value="HOMEOBOX_2"/>
    <property type="match status" value="1"/>
</dbReference>
<dbReference type="GO" id="GO:0003677">
    <property type="term" value="F:DNA binding"/>
    <property type="evidence" value="ECO:0007669"/>
    <property type="project" value="UniProtKB-UniRule"/>
</dbReference>
<keyword evidence="3" id="KW-0678">Repressor</keyword>
<dbReference type="GO" id="GO:0030154">
    <property type="term" value="P:cell differentiation"/>
    <property type="evidence" value="ECO:0007669"/>
    <property type="project" value="UniProtKB-KW"/>
</dbReference>
<organism evidence="22 23">
    <name type="scientific">Oryzias javanicus</name>
    <name type="common">Javanese ricefish</name>
    <name type="synonym">Aplocheilus javanicus</name>
    <dbReference type="NCBI Taxonomy" id="123683"/>
    <lineage>
        <taxon>Eukaryota</taxon>
        <taxon>Metazoa</taxon>
        <taxon>Chordata</taxon>
        <taxon>Craniata</taxon>
        <taxon>Vertebrata</taxon>
        <taxon>Euteleostomi</taxon>
        <taxon>Actinopterygii</taxon>
        <taxon>Neopterygii</taxon>
        <taxon>Teleostei</taxon>
        <taxon>Neoteleostei</taxon>
        <taxon>Acanthomorphata</taxon>
        <taxon>Ovalentaria</taxon>
        <taxon>Atherinomorphae</taxon>
        <taxon>Beloniformes</taxon>
        <taxon>Adrianichthyidae</taxon>
        <taxon>Oryziinae</taxon>
        <taxon>Oryzias</taxon>
    </lineage>
</organism>
<proteinExistence type="inferred from homology"/>
<dbReference type="FunFam" id="1.10.10.60:FF:000062">
    <property type="entry name" value="zinc fingers and homeoboxes protein 3"/>
    <property type="match status" value="1"/>
</dbReference>